<feature type="transmembrane region" description="Helical" evidence="6">
    <location>
        <begin position="46"/>
        <end position="64"/>
    </location>
</feature>
<evidence type="ECO:0000259" key="7">
    <source>
        <dbReference type="Pfam" id="PF00892"/>
    </source>
</evidence>
<dbReference type="SUPFAM" id="SSF103481">
    <property type="entry name" value="Multidrug resistance efflux transporter EmrE"/>
    <property type="match status" value="2"/>
</dbReference>
<keyword evidence="3 6" id="KW-0812">Transmembrane</keyword>
<name>A0A5B8LL60_9SPHN</name>
<accession>A0A5B8LL60</accession>
<dbReference type="GO" id="GO:0016020">
    <property type="term" value="C:membrane"/>
    <property type="evidence" value="ECO:0007669"/>
    <property type="project" value="UniProtKB-SubCell"/>
</dbReference>
<dbReference type="AlphaFoldDB" id="A0A5B8LL60"/>
<dbReference type="InterPro" id="IPR037185">
    <property type="entry name" value="EmrE-like"/>
</dbReference>
<reference evidence="8 9" key="1">
    <citation type="submission" date="2019-07" db="EMBL/GenBank/DDBJ databases">
        <title>Full genome sequence of Sphingomonas sp. 4R-6-7(HKS19).</title>
        <authorList>
            <person name="Im W.-T."/>
        </authorList>
    </citation>
    <scope>NUCLEOTIDE SEQUENCE [LARGE SCALE GENOMIC DNA]</scope>
    <source>
        <strain evidence="8 9">HKS19</strain>
    </source>
</reference>
<evidence type="ECO:0000313" key="9">
    <source>
        <dbReference type="Proteomes" id="UP000315673"/>
    </source>
</evidence>
<keyword evidence="5 6" id="KW-0472">Membrane</keyword>
<keyword evidence="4 6" id="KW-1133">Transmembrane helix</keyword>
<sequence>MLQPPEAKPQSTRLAVLIPFGIVTLIWGSTWLVIRDQLGVVPPSWSVSYRFLVAGIVMAIYAVWKRESWRLGASGFAFAGLLGLAQFCLNFNFVYRAEQHVTSGLVSVVFALLLVPNAVLARIFLGQKLGRQLVIGSTIAMAGIVLLFVREARVDPHGPWQVLAGIGFTLCAVMSASTANVMQATPTAARYPMITMLAIAMFAGAGLDALFAFATVGPPVVEMRAAYWLGTLYLGIFASALAFPLYFGVIRTIGPAKAAYSSVIVPVIAMLLSTIFEGYRWSGLAIAGAVLAGAGLVIALRARRPNR</sequence>
<dbReference type="Pfam" id="PF00892">
    <property type="entry name" value="EamA"/>
    <property type="match status" value="2"/>
</dbReference>
<dbReference type="EMBL" id="CP042306">
    <property type="protein sequence ID" value="QDZ08951.1"/>
    <property type="molecule type" value="Genomic_DNA"/>
</dbReference>
<dbReference type="Proteomes" id="UP000315673">
    <property type="component" value="Chromosome"/>
</dbReference>
<evidence type="ECO:0000256" key="1">
    <source>
        <dbReference type="ARBA" id="ARBA00004141"/>
    </source>
</evidence>
<feature type="transmembrane region" description="Helical" evidence="6">
    <location>
        <begin position="162"/>
        <end position="182"/>
    </location>
</feature>
<evidence type="ECO:0000256" key="4">
    <source>
        <dbReference type="ARBA" id="ARBA00022989"/>
    </source>
</evidence>
<comment type="subcellular location">
    <subcellularLocation>
        <location evidence="1">Membrane</location>
        <topology evidence="1">Multi-pass membrane protein</topology>
    </subcellularLocation>
</comment>
<dbReference type="PANTHER" id="PTHR32322:SF2">
    <property type="entry name" value="EAMA DOMAIN-CONTAINING PROTEIN"/>
    <property type="match status" value="1"/>
</dbReference>
<evidence type="ECO:0000256" key="3">
    <source>
        <dbReference type="ARBA" id="ARBA00022692"/>
    </source>
</evidence>
<feature type="domain" description="EamA" evidence="7">
    <location>
        <begin position="165"/>
        <end position="300"/>
    </location>
</feature>
<evidence type="ECO:0000256" key="2">
    <source>
        <dbReference type="ARBA" id="ARBA00007362"/>
    </source>
</evidence>
<evidence type="ECO:0000256" key="6">
    <source>
        <dbReference type="SAM" id="Phobius"/>
    </source>
</evidence>
<feature type="transmembrane region" description="Helical" evidence="6">
    <location>
        <begin position="101"/>
        <end position="121"/>
    </location>
</feature>
<dbReference type="KEGG" id="spai:FPZ24_16940"/>
<feature type="transmembrane region" description="Helical" evidence="6">
    <location>
        <begin position="12"/>
        <end position="34"/>
    </location>
</feature>
<proteinExistence type="inferred from homology"/>
<comment type="similarity">
    <text evidence="2">Belongs to the EamA transporter family.</text>
</comment>
<feature type="domain" description="EamA" evidence="7">
    <location>
        <begin position="22"/>
        <end position="148"/>
    </location>
</feature>
<feature type="transmembrane region" description="Helical" evidence="6">
    <location>
        <begin position="133"/>
        <end position="150"/>
    </location>
</feature>
<dbReference type="InterPro" id="IPR000620">
    <property type="entry name" value="EamA_dom"/>
</dbReference>
<organism evidence="8 9">
    <name type="scientific">Sphingomonas panacisoli</name>
    <dbReference type="NCBI Taxonomy" id="1813879"/>
    <lineage>
        <taxon>Bacteria</taxon>
        <taxon>Pseudomonadati</taxon>
        <taxon>Pseudomonadota</taxon>
        <taxon>Alphaproteobacteria</taxon>
        <taxon>Sphingomonadales</taxon>
        <taxon>Sphingomonadaceae</taxon>
        <taxon>Sphingomonas</taxon>
    </lineage>
</organism>
<dbReference type="OrthoDB" id="2352272at2"/>
<keyword evidence="9" id="KW-1185">Reference proteome</keyword>
<feature type="transmembrane region" description="Helical" evidence="6">
    <location>
        <begin position="76"/>
        <end position="95"/>
    </location>
</feature>
<protein>
    <submittedName>
        <fullName evidence="8">EamA family transporter</fullName>
    </submittedName>
</protein>
<feature type="transmembrane region" description="Helical" evidence="6">
    <location>
        <begin position="194"/>
        <end position="214"/>
    </location>
</feature>
<feature type="transmembrane region" description="Helical" evidence="6">
    <location>
        <begin position="282"/>
        <end position="300"/>
    </location>
</feature>
<dbReference type="RefSeq" id="WP_146573998.1">
    <property type="nucleotide sequence ID" value="NZ_CP042306.1"/>
</dbReference>
<dbReference type="InterPro" id="IPR050638">
    <property type="entry name" value="AA-Vitamin_Transporters"/>
</dbReference>
<evidence type="ECO:0000256" key="5">
    <source>
        <dbReference type="ARBA" id="ARBA00023136"/>
    </source>
</evidence>
<dbReference type="PANTHER" id="PTHR32322">
    <property type="entry name" value="INNER MEMBRANE TRANSPORTER"/>
    <property type="match status" value="1"/>
</dbReference>
<feature type="transmembrane region" description="Helical" evidence="6">
    <location>
        <begin position="226"/>
        <end position="246"/>
    </location>
</feature>
<gene>
    <name evidence="8" type="ORF">FPZ24_16940</name>
</gene>
<evidence type="ECO:0000313" key="8">
    <source>
        <dbReference type="EMBL" id="QDZ08951.1"/>
    </source>
</evidence>
<feature type="transmembrane region" description="Helical" evidence="6">
    <location>
        <begin position="258"/>
        <end position="276"/>
    </location>
</feature>